<proteinExistence type="predicted"/>
<evidence type="ECO:0000313" key="3">
    <source>
        <dbReference type="Proteomes" id="UP000623129"/>
    </source>
</evidence>
<dbReference type="OrthoDB" id="695787at2759"/>
<evidence type="ECO:0000313" key="2">
    <source>
        <dbReference type="EMBL" id="KAF3329211.1"/>
    </source>
</evidence>
<name>A0A833R369_9POAL</name>
<protein>
    <submittedName>
        <fullName evidence="2">BTB/POZ and MATH domain-containing protein 2</fullName>
    </submittedName>
</protein>
<dbReference type="Proteomes" id="UP000623129">
    <property type="component" value="Unassembled WGS sequence"/>
</dbReference>
<dbReference type="AlphaFoldDB" id="A0A833R369"/>
<sequence>MGIGNWIISPKIRVGQHDWAIKYFPQGKEEDHNDKYVSIFLELQREYVDVTAEFGFELLDKHGIVAPTTLKSLVHTFTFKAIDWGFFNFFERTKLEQTYIKDDC</sequence>
<dbReference type="Pfam" id="PF22486">
    <property type="entry name" value="MATH_2"/>
    <property type="match status" value="1"/>
</dbReference>
<dbReference type="InterPro" id="IPR045005">
    <property type="entry name" value="BPM1-6"/>
</dbReference>
<organism evidence="2 3">
    <name type="scientific">Carex littledalei</name>
    <dbReference type="NCBI Taxonomy" id="544730"/>
    <lineage>
        <taxon>Eukaryota</taxon>
        <taxon>Viridiplantae</taxon>
        <taxon>Streptophyta</taxon>
        <taxon>Embryophyta</taxon>
        <taxon>Tracheophyta</taxon>
        <taxon>Spermatophyta</taxon>
        <taxon>Magnoliopsida</taxon>
        <taxon>Liliopsida</taxon>
        <taxon>Poales</taxon>
        <taxon>Cyperaceae</taxon>
        <taxon>Cyperoideae</taxon>
        <taxon>Cariceae</taxon>
        <taxon>Carex</taxon>
        <taxon>Carex subgen. Euthyceras</taxon>
    </lineage>
</organism>
<evidence type="ECO:0000259" key="1">
    <source>
        <dbReference type="PROSITE" id="PS50144"/>
    </source>
</evidence>
<dbReference type="SUPFAM" id="SSF49599">
    <property type="entry name" value="TRAF domain-like"/>
    <property type="match status" value="1"/>
</dbReference>
<dbReference type="PROSITE" id="PS50144">
    <property type="entry name" value="MATH"/>
    <property type="match status" value="1"/>
</dbReference>
<keyword evidence="3" id="KW-1185">Reference proteome</keyword>
<reference evidence="2" key="1">
    <citation type="submission" date="2020-01" db="EMBL/GenBank/DDBJ databases">
        <title>Genome sequence of Kobresia littledalei, the first chromosome-level genome in the family Cyperaceae.</title>
        <authorList>
            <person name="Qu G."/>
        </authorList>
    </citation>
    <scope>NUCLEOTIDE SEQUENCE</scope>
    <source>
        <strain evidence="2">C.B.Clarke</strain>
        <tissue evidence="2">Leaf</tissue>
    </source>
</reference>
<dbReference type="CDD" id="cd00121">
    <property type="entry name" value="MATH"/>
    <property type="match status" value="1"/>
</dbReference>
<dbReference type="GO" id="GO:0016567">
    <property type="term" value="P:protein ubiquitination"/>
    <property type="evidence" value="ECO:0007669"/>
    <property type="project" value="InterPro"/>
</dbReference>
<dbReference type="PANTHER" id="PTHR26379">
    <property type="entry name" value="BTB/POZ AND MATH DOMAIN-CONTAINING PROTEIN 1"/>
    <property type="match status" value="1"/>
</dbReference>
<gene>
    <name evidence="2" type="ORF">FCM35_KLT06289</name>
</gene>
<comment type="caution">
    <text evidence="2">The sequence shown here is derived from an EMBL/GenBank/DDBJ whole genome shotgun (WGS) entry which is preliminary data.</text>
</comment>
<dbReference type="InterPro" id="IPR002083">
    <property type="entry name" value="MATH/TRAF_dom"/>
</dbReference>
<dbReference type="EMBL" id="SWLB01000015">
    <property type="protein sequence ID" value="KAF3329211.1"/>
    <property type="molecule type" value="Genomic_DNA"/>
</dbReference>
<dbReference type="InterPro" id="IPR008974">
    <property type="entry name" value="TRAF-like"/>
</dbReference>
<feature type="domain" description="MATH" evidence="1">
    <location>
        <begin position="1"/>
        <end position="104"/>
    </location>
</feature>
<accession>A0A833R369</accession>
<dbReference type="PANTHER" id="PTHR26379:SF187">
    <property type="entry name" value="OS07G0655300 PROTEIN"/>
    <property type="match status" value="1"/>
</dbReference>
<dbReference type="Gene3D" id="2.60.210.10">
    <property type="entry name" value="Apoptosis, Tumor Necrosis Factor Receptor Associated Protein 2, Chain A"/>
    <property type="match status" value="1"/>
</dbReference>